<sequence>MTLITSSLVYDVIGLSVAAVVVFITYFKWKFNYWNKIGLPTLNPTIPFGDTRGLMLGETSFGEQFEKIYNTFKAKGVKHGGAYMGPRPFYIPVDPEIVKCIMQKDFSHFVNHGNYLDEENDPLSGHLFALEDAKWRNMRVKLTPTFTSGKMKMMFQTLADCTVGLKDIMDESATNHLPVDIKDILGRFTTDIIGSVAFGLECNSLKDPDAQFRKYGKLVFDAGRWDRFKGLISFTLPRGLLKLLKFKMTKPEVEKFFMKAVKDTVDYREKNHIYRKDFMHLLLQLKNRGMVKDDEKITDEHGTSDEKALTMNELSAQAFVFFLAGFETSSTTMTFALYELATNPDVQDKLRNEINEVLAKHNDKVTYDGMMEMTYMENVLNETLRKYPPVPLLNRQCNKDYIIPNTNILIEKGVHVGISALGLHNDPEYYPNPKVFDPDRFSEENKKSRPAFTWLPFGEGPRACIGLRFGMLQSKVGLTTLLKNYKIKVSNRTKVPLTMEKNSFITTAEGGIWLDVEKLN</sequence>
<feature type="binding site" description="axial binding residue" evidence="13">
    <location>
        <position position="464"/>
    </location>
    <ligand>
        <name>heme</name>
        <dbReference type="ChEBI" id="CHEBI:30413"/>
    </ligand>
    <ligandPart>
        <name>Fe</name>
        <dbReference type="ChEBI" id="CHEBI:18248"/>
    </ligandPart>
</feature>
<evidence type="ECO:0000256" key="7">
    <source>
        <dbReference type="ARBA" id="ARBA00022824"/>
    </source>
</evidence>
<comment type="cofactor">
    <cofactor evidence="1 13">
        <name>heme</name>
        <dbReference type="ChEBI" id="CHEBI:30413"/>
    </cofactor>
</comment>
<dbReference type="SUPFAM" id="SSF48264">
    <property type="entry name" value="Cytochrome P450"/>
    <property type="match status" value="1"/>
</dbReference>
<dbReference type="PANTHER" id="PTHR24292:SF100">
    <property type="entry name" value="CYTOCHROME P450 6A16, ISOFORM B-RELATED"/>
    <property type="match status" value="1"/>
</dbReference>
<dbReference type="GO" id="GO:0016705">
    <property type="term" value="F:oxidoreductase activity, acting on paired donors, with incorporation or reduction of molecular oxygen"/>
    <property type="evidence" value="ECO:0007669"/>
    <property type="project" value="InterPro"/>
</dbReference>
<keyword evidence="7" id="KW-0256">Endoplasmic reticulum</keyword>
<dbReference type="PANTHER" id="PTHR24292">
    <property type="entry name" value="CYTOCHROME P450"/>
    <property type="match status" value="1"/>
</dbReference>
<evidence type="ECO:0000256" key="4">
    <source>
        <dbReference type="ARBA" id="ARBA00010617"/>
    </source>
</evidence>
<name>A0A0K1YWE6_TENMO</name>
<keyword evidence="5 13" id="KW-0349">Heme</keyword>
<dbReference type="InterPro" id="IPR050476">
    <property type="entry name" value="Insect_CytP450_Detox"/>
</dbReference>
<evidence type="ECO:0000256" key="14">
    <source>
        <dbReference type="RuleBase" id="RU000461"/>
    </source>
</evidence>
<keyword evidence="9 14" id="KW-0560">Oxidoreductase</keyword>
<keyword evidence="12 15" id="KW-0472">Membrane</keyword>
<dbReference type="AlphaFoldDB" id="A0A0K1YWE6"/>
<feature type="transmembrane region" description="Helical" evidence="15">
    <location>
        <begin position="12"/>
        <end position="29"/>
    </location>
</feature>
<keyword evidence="15" id="KW-1133">Transmembrane helix</keyword>
<keyword evidence="8" id="KW-0492">Microsome</keyword>
<comment type="similarity">
    <text evidence="4 14">Belongs to the cytochrome P450 family.</text>
</comment>
<evidence type="ECO:0000256" key="6">
    <source>
        <dbReference type="ARBA" id="ARBA00022723"/>
    </source>
</evidence>
<dbReference type="PROSITE" id="PS00086">
    <property type="entry name" value="CYTOCHROME_P450"/>
    <property type="match status" value="1"/>
</dbReference>
<dbReference type="Pfam" id="PF00067">
    <property type="entry name" value="p450"/>
    <property type="match status" value="1"/>
</dbReference>
<dbReference type="GO" id="GO:0004497">
    <property type="term" value="F:monooxygenase activity"/>
    <property type="evidence" value="ECO:0007669"/>
    <property type="project" value="UniProtKB-KW"/>
</dbReference>
<evidence type="ECO:0000256" key="11">
    <source>
        <dbReference type="ARBA" id="ARBA00023033"/>
    </source>
</evidence>
<comment type="subcellular location">
    <subcellularLocation>
        <location evidence="3">Endoplasmic reticulum membrane</location>
        <topology evidence="3">Peripheral membrane protein</topology>
    </subcellularLocation>
    <subcellularLocation>
        <location evidence="2">Microsome membrane</location>
        <topology evidence="2">Peripheral membrane protein</topology>
    </subcellularLocation>
</comment>
<evidence type="ECO:0000256" key="9">
    <source>
        <dbReference type="ARBA" id="ARBA00023002"/>
    </source>
</evidence>
<dbReference type="GO" id="GO:0005789">
    <property type="term" value="C:endoplasmic reticulum membrane"/>
    <property type="evidence" value="ECO:0007669"/>
    <property type="project" value="UniProtKB-SubCell"/>
</dbReference>
<evidence type="ECO:0000256" key="12">
    <source>
        <dbReference type="ARBA" id="ARBA00023136"/>
    </source>
</evidence>
<keyword evidence="15" id="KW-0812">Transmembrane</keyword>
<evidence type="ECO:0000256" key="5">
    <source>
        <dbReference type="ARBA" id="ARBA00022617"/>
    </source>
</evidence>
<dbReference type="PRINTS" id="PR00463">
    <property type="entry name" value="EP450I"/>
</dbReference>
<keyword evidence="11 14" id="KW-0503">Monooxygenase</keyword>
<evidence type="ECO:0000313" key="16">
    <source>
        <dbReference type="EMBL" id="AKZ17694.1"/>
    </source>
</evidence>
<dbReference type="EMBL" id="KP859384">
    <property type="protein sequence ID" value="AKZ17694.1"/>
    <property type="molecule type" value="mRNA"/>
</dbReference>
<keyword evidence="6 13" id="KW-0479">Metal-binding</keyword>
<evidence type="ECO:0000256" key="8">
    <source>
        <dbReference type="ARBA" id="ARBA00022848"/>
    </source>
</evidence>
<evidence type="ECO:0000256" key="2">
    <source>
        <dbReference type="ARBA" id="ARBA00004174"/>
    </source>
</evidence>
<dbReference type="InterPro" id="IPR001128">
    <property type="entry name" value="Cyt_P450"/>
</dbReference>
<organism evidence="16">
    <name type="scientific">Tenebrio molitor</name>
    <name type="common">Yellow mealworm beetle</name>
    <dbReference type="NCBI Taxonomy" id="7067"/>
    <lineage>
        <taxon>Eukaryota</taxon>
        <taxon>Metazoa</taxon>
        <taxon>Ecdysozoa</taxon>
        <taxon>Arthropoda</taxon>
        <taxon>Hexapoda</taxon>
        <taxon>Insecta</taxon>
        <taxon>Pterygota</taxon>
        <taxon>Neoptera</taxon>
        <taxon>Endopterygota</taxon>
        <taxon>Coleoptera</taxon>
        <taxon>Polyphaga</taxon>
        <taxon>Cucujiformia</taxon>
        <taxon>Tenebrionidae</taxon>
        <taxon>Tenebrio</taxon>
    </lineage>
</organism>
<protein>
    <submittedName>
        <fullName evidence="16">Cytochrome P450 monooxygenase CYP6BQ35</fullName>
    </submittedName>
</protein>
<dbReference type="InterPro" id="IPR036396">
    <property type="entry name" value="Cyt_P450_sf"/>
</dbReference>
<dbReference type="InterPro" id="IPR017972">
    <property type="entry name" value="Cyt_P450_CS"/>
</dbReference>
<evidence type="ECO:0000256" key="1">
    <source>
        <dbReference type="ARBA" id="ARBA00001971"/>
    </source>
</evidence>
<accession>A0A0K1YWE6</accession>
<dbReference type="PRINTS" id="PR00385">
    <property type="entry name" value="P450"/>
</dbReference>
<evidence type="ECO:0000256" key="13">
    <source>
        <dbReference type="PIRSR" id="PIRSR602401-1"/>
    </source>
</evidence>
<dbReference type="Gene3D" id="1.10.630.10">
    <property type="entry name" value="Cytochrome P450"/>
    <property type="match status" value="1"/>
</dbReference>
<evidence type="ECO:0000256" key="10">
    <source>
        <dbReference type="ARBA" id="ARBA00023004"/>
    </source>
</evidence>
<reference evidence="16" key="1">
    <citation type="submission" date="2015-02" db="EMBL/GenBank/DDBJ databases">
        <title>Identification of putative odorant-degrading enzyme genes from the yellow mealworm beetle, Tenebrio molitor.</title>
        <authorList>
            <person name="Liu S."/>
        </authorList>
    </citation>
    <scope>NUCLEOTIDE SEQUENCE</scope>
    <source>
        <strain evidence="16">AAU-P</strain>
    </source>
</reference>
<evidence type="ECO:0000256" key="3">
    <source>
        <dbReference type="ARBA" id="ARBA00004406"/>
    </source>
</evidence>
<dbReference type="CDD" id="cd11056">
    <property type="entry name" value="CYP6-like"/>
    <property type="match status" value="1"/>
</dbReference>
<evidence type="ECO:0000256" key="15">
    <source>
        <dbReference type="SAM" id="Phobius"/>
    </source>
</evidence>
<dbReference type="InterPro" id="IPR002401">
    <property type="entry name" value="Cyt_P450_E_grp-I"/>
</dbReference>
<dbReference type="FunFam" id="1.10.630.10:FF:000042">
    <property type="entry name" value="Cytochrome P450"/>
    <property type="match status" value="1"/>
</dbReference>
<keyword evidence="10 13" id="KW-0408">Iron</keyword>
<dbReference type="GO" id="GO:0020037">
    <property type="term" value="F:heme binding"/>
    <property type="evidence" value="ECO:0007669"/>
    <property type="project" value="InterPro"/>
</dbReference>
<dbReference type="GO" id="GO:0005506">
    <property type="term" value="F:iron ion binding"/>
    <property type="evidence" value="ECO:0007669"/>
    <property type="project" value="InterPro"/>
</dbReference>
<proteinExistence type="evidence at transcript level"/>